<dbReference type="SUPFAM" id="SSF143430">
    <property type="entry name" value="TTP0101/SSO1404-like"/>
    <property type="match status" value="1"/>
</dbReference>
<dbReference type="GO" id="GO:0016787">
    <property type="term" value="F:hydrolase activity"/>
    <property type="evidence" value="ECO:0007669"/>
    <property type="project" value="UniProtKB-KW"/>
</dbReference>
<proteinExistence type="inferred from homology"/>
<dbReference type="Pfam" id="PF09827">
    <property type="entry name" value="CRISPR_Cas2"/>
    <property type="match status" value="1"/>
</dbReference>
<keyword evidence="3 9" id="KW-0540">Nuclease</keyword>
<sequence length="92" mass="10481">MARTLYLVAYDIACDRTRLRIQRYLKSFRVAGQKSVPEIWVTPAELRAICADLQRWMDAASDRILLIALDPRLPPHCLGQASSFRAGYFAIV</sequence>
<comment type="cofactor">
    <cofactor evidence="1 9">
        <name>Mg(2+)</name>
        <dbReference type="ChEBI" id="CHEBI:18420"/>
    </cofactor>
</comment>
<comment type="caution">
    <text evidence="11">The sequence shown here is derived from an EMBL/GenBank/DDBJ whole genome shotgun (WGS) entry which is preliminary data.</text>
</comment>
<keyword evidence="7 9" id="KW-0460">Magnesium</keyword>
<dbReference type="Proteomes" id="UP000218054">
    <property type="component" value="Unassembled WGS sequence"/>
</dbReference>
<evidence type="ECO:0000313" key="13">
    <source>
        <dbReference type="Proteomes" id="UP000218439"/>
    </source>
</evidence>
<keyword evidence="8 9" id="KW-0051">Antiviral defense</keyword>
<evidence type="ECO:0000256" key="7">
    <source>
        <dbReference type="ARBA" id="ARBA00022842"/>
    </source>
</evidence>
<evidence type="ECO:0000256" key="6">
    <source>
        <dbReference type="ARBA" id="ARBA00022801"/>
    </source>
</evidence>
<evidence type="ECO:0000256" key="1">
    <source>
        <dbReference type="ARBA" id="ARBA00001946"/>
    </source>
</evidence>
<keyword evidence="6 9" id="KW-0378">Hydrolase</keyword>
<evidence type="ECO:0000256" key="4">
    <source>
        <dbReference type="ARBA" id="ARBA00022723"/>
    </source>
</evidence>
<dbReference type="GO" id="GO:0051607">
    <property type="term" value="P:defense response to virus"/>
    <property type="evidence" value="ECO:0007669"/>
    <property type="project" value="UniProtKB-UniRule"/>
</dbReference>
<dbReference type="HAMAP" id="MF_01471">
    <property type="entry name" value="Cas2"/>
    <property type="match status" value="1"/>
</dbReference>
<dbReference type="EMBL" id="NSJE01000011">
    <property type="protein sequence ID" value="PAT42647.1"/>
    <property type="molecule type" value="Genomic_DNA"/>
</dbReference>
<organism evidence="11 13">
    <name type="scientific">Vandammella animalimorsus</name>
    <dbReference type="NCBI Taxonomy" id="2029117"/>
    <lineage>
        <taxon>Bacteria</taxon>
        <taxon>Pseudomonadati</taxon>
        <taxon>Pseudomonadota</taxon>
        <taxon>Betaproteobacteria</taxon>
        <taxon>Burkholderiales</taxon>
        <taxon>Comamonadaceae</taxon>
        <taxon>Vandammella</taxon>
    </lineage>
</organism>
<dbReference type="RefSeq" id="WP_095540379.1">
    <property type="nucleotide sequence ID" value="NZ_CP156659.1"/>
</dbReference>
<dbReference type="EC" id="3.1.-.-" evidence="9"/>
<dbReference type="GO" id="GO:0046872">
    <property type="term" value="F:metal ion binding"/>
    <property type="evidence" value="ECO:0007669"/>
    <property type="project" value="UniProtKB-UniRule"/>
</dbReference>
<keyword evidence="5 9" id="KW-0255">Endonuclease</keyword>
<dbReference type="GO" id="GO:0043571">
    <property type="term" value="P:maintenance of CRISPR repeat elements"/>
    <property type="evidence" value="ECO:0007669"/>
    <property type="project" value="UniProtKB-UniRule"/>
</dbReference>
<evidence type="ECO:0000256" key="3">
    <source>
        <dbReference type="ARBA" id="ARBA00022722"/>
    </source>
</evidence>
<dbReference type="InterPro" id="IPR019199">
    <property type="entry name" value="Virulence_VapD/CRISPR_Cas2"/>
</dbReference>
<keyword evidence="4 9" id="KW-0479">Metal-binding</keyword>
<name>A0A2A2AY06_9BURK</name>
<comment type="function">
    <text evidence="9">CRISPR (clustered regularly interspaced short palindromic repeat), is an adaptive immune system that provides protection against mobile genetic elements (viruses, transposable elements and conjugative plasmids). CRISPR clusters contain sequences complementary to antecedent mobile elements and target invading nucleic acids. CRISPR clusters are transcribed and processed into CRISPR RNA (crRNA). Functions as a ssRNA-specific endoribonuclease. Involved in the integration of spacer DNA into the CRISPR cassette.</text>
</comment>
<accession>A0A2A2AFG5</accession>
<dbReference type="Proteomes" id="UP000218439">
    <property type="component" value="Unassembled WGS sequence"/>
</dbReference>
<evidence type="ECO:0000256" key="8">
    <source>
        <dbReference type="ARBA" id="ARBA00023118"/>
    </source>
</evidence>
<protein>
    <recommendedName>
        <fullName evidence="9">CRISPR-associated endoribonuclease Cas2</fullName>
        <ecNumber evidence="9">3.1.-.-</ecNumber>
    </recommendedName>
</protein>
<dbReference type="InterPro" id="IPR021127">
    <property type="entry name" value="CRISPR_associated_Cas2"/>
</dbReference>
<feature type="binding site" evidence="9">
    <location>
        <position position="11"/>
    </location>
    <ligand>
        <name>Mg(2+)</name>
        <dbReference type="ChEBI" id="CHEBI:18420"/>
        <note>catalytic</note>
    </ligand>
</feature>
<evidence type="ECO:0000256" key="5">
    <source>
        <dbReference type="ARBA" id="ARBA00022759"/>
    </source>
</evidence>
<evidence type="ECO:0000313" key="12">
    <source>
        <dbReference type="Proteomes" id="UP000218054"/>
    </source>
</evidence>
<reference evidence="12 13" key="1">
    <citation type="submission" date="2017-08" db="EMBL/GenBank/DDBJ databases">
        <title>WGS of Clinical strains of the CDC Group NO-1 linked to zoonotic infections in humans.</title>
        <authorList>
            <person name="Bernier A.-M."/>
            <person name="Bernard K."/>
        </authorList>
    </citation>
    <scope>NUCLEOTIDE SEQUENCE [LARGE SCALE GENOMIC DNA]</scope>
    <source>
        <strain evidence="10 12">NML00-0135</strain>
        <strain evidence="11 13">NML120219</strain>
    </source>
</reference>
<comment type="subunit">
    <text evidence="9">Homodimer, forms a heterotetramer with a Cas1 homodimer.</text>
</comment>
<evidence type="ECO:0000313" key="11">
    <source>
        <dbReference type="EMBL" id="PAT42647.1"/>
    </source>
</evidence>
<accession>A0A2A2AY06</accession>
<dbReference type="CDD" id="cd09725">
    <property type="entry name" value="Cas2_I_II_III"/>
    <property type="match status" value="1"/>
</dbReference>
<dbReference type="AlphaFoldDB" id="A0A2A2AY06"/>
<dbReference type="GO" id="GO:0004521">
    <property type="term" value="F:RNA endonuclease activity"/>
    <property type="evidence" value="ECO:0007669"/>
    <property type="project" value="InterPro"/>
</dbReference>
<dbReference type="EMBL" id="NSJB01000010">
    <property type="protein sequence ID" value="PAT36471.1"/>
    <property type="molecule type" value="Genomic_DNA"/>
</dbReference>
<keyword evidence="12" id="KW-1185">Reference proteome</keyword>
<evidence type="ECO:0000313" key="10">
    <source>
        <dbReference type="EMBL" id="PAT36471.1"/>
    </source>
</evidence>
<evidence type="ECO:0000256" key="9">
    <source>
        <dbReference type="HAMAP-Rule" id="MF_01471"/>
    </source>
</evidence>
<evidence type="ECO:0000256" key="2">
    <source>
        <dbReference type="ARBA" id="ARBA00009959"/>
    </source>
</evidence>
<dbReference type="Gene3D" id="3.30.70.240">
    <property type="match status" value="1"/>
</dbReference>
<gene>
    <name evidence="9" type="primary">cas2</name>
    <name evidence="11" type="ORF">CK621_08195</name>
    <name evidence="10" type="ORF">CK625_11050</name>
</gene>
<comment type="similarity">
    <text evidence="2 9">Belongs to the CRISPR-associated endoribonuclease Cas2 protein family.</text>
</comment>